<evidence type="ECO:0000256" key="2">
    <source>
        <dbReference type="ARBA" id="ARBA00010548"/>
    </source>
</evidence>
<dbReference type="AlphaFoldDB" id="A0A7W4IAN5"/>
<dbReference type="Proteomes" id="UP000589085">
    <property type="component" value="Unassembled WGS sequence"/>
</dbReference>
<protein>
    <recommendedName>
        <fullName evidence="11">Methylamine dehydrogenase heavy chain</fullName>
    </recommendedName>
</protein>
<keyword evidence="5" id="KW-0574">Periplasm</keyword>
<dbReference type="GO" id="GO:0030058">
    <property type="term" value="F:aliphatic amine dehydrogenase activity"/>
    <property type="evidence" value="ECO:0007669"/>
    <property type="project" value="InterPro"/>
</dbReference>
<evidence type="ECO:0008006" key="11">
    <source>
        <dbReference type="Google" id="ProtNLM"/>
    </source>
</evidence>
<evidence type="ECO:0000313" key="10">
    <source>
        <dbReference type="Proteomes" id="UP000589085"/>
    </source>
</evidence>
<proteinExistence type="inferred from homology"/>
<comment type="caution">
    <text evidence="9">The sequence shown here is derived from an EMBL/GenBank/DDBJ whole genome shotgun (WGS) entry which is preliminary data.</text>
</comment>
<dbReference type="Pfam" id="PF06433">
    <property type="entry name" value="Me-amine-dh_H"/>
    <property type="match status" value="1"/>
</dbReference>
<evidence type="ECO:0000256" key="1">
    <source>
        <dbReference type="ARBA" id="ARBA00004418"/>
    </source>
</evidence>
<evidence type="ECO:0000256" key="8">
    <source>
        <dbReference type="PIRSR" id="PIRSR609451-50"/>
    </source>
</evidence>
<feature type="disulfide bond" evidence="8">
    <location>
        <begin position="210"/>
        <end position="226"/>
    </location>
</feature>
<comment type="similarity">
    <text evidence="2">Belongs to the aromatic amine dehydrogenase heavy chain family.</text>
</comment>
<dbReference type="EMBL" id="JABEQJ010000003">
    <property type="protein sequence ID" value="MBB2159384.1"/>
    <property type="molecule type" value="Genomic_DNA"/>
</dbReference>
<keyword evidence="7" id="KW-0560">Oxidoreductase</keyword>
<dbReference type="Gene3D" id="2.130.10.10">
    <property type="entry name" value="YVTN repeat-like/Quinoprotein amine dehydrogenase"/>
    <property type="match status" value="1"/>
</dbReference>
<name>A0A7W4IAN5_9PROT</name>
<keyword evidence="8" id="KW-1015">Disulfide bond</keyword>
<comment type="subcellular location">
    <subcellularLocation>
        <location evidence="1">Periplasm</location>
    </subcellularLocation>
</comment>
<keyword evidence="3" id="KW-0813">Transport</keyword>
<dbReference type="InterPro" id="IPR009451">
    <property type="entry name" value="Metamine_DH_Hvc"/>
</dbReference>
<dbReference type="InterPro" id="IPR011044">
    <property type="entry name" value="Quino_amine_DH_bsu"/>
</dbReference>
<sequence length="416" mass="45414">MTGLFHTGKIFENGYRSSRRSAPIAERMLEVKAAMSKKSSVWFWLAGLALLPVGAWADEAAFVPEVVSVKERMSPGPNVFVNQMDMATSTIYIFSTKDLTLKGNVSGGSWGLATLSRDGNTAYMASGFLSRVAYGTGEDVLQIFDVPTNTVKKEITLPYKLTQYTPDAAQLRLSADEKFIYIQNATPATSVTVVDLEKGKVVKEIPSPGCYGIYPMENGYGYSAICSDGSFATFKLSPDGQTFTSQKSERIFDVDEDPIFLASARVDSDLVFLSYNGNLYRVSDASGVIRKVDVIPATKGAPGSWGASGYGVMTYDSEAGIMFMAMSSNRHEGTHHHGATEIWAYDMKKKKIVSRSPVKDISTIGVVKGEETNLFGLDIKKNIIVKYDINPKNGYSLKLSAQRTDFGFATMIMGAR</sequence>
<reference evidence="9 10" key="1">
    <citation type="submission" date="2020-04" db="EMBL/GenBank/DDBJ databases">
        <title>Description of novel Gluconacetobacter.</title>
        <authorList>
            <person name="Sombolestani A."/>
        </authorList>
    </citation>
    <scope>NUCLEOTIDE SEQUENCE [LARGE SCALE GENOMIC DNA]</scope>
    <source>
        <strain evidence="9 10">LMG 19747</strain>
    </source>
</reference>
<evidence type="ECO:0000256" key="4">
    <source>
        <dbReference type="ARBA" id="ARBA00022729"/>
    </source>
</evidence>
<evidence type="ECO:0000256" key="7">
    <source>
        <dbReference type="ARBA" id="ARBA00023002"/>
    </source>
</evidence>
<evidence type="ECO:0000256" key="3">
    <source>
        <dbReference type="ARBA" id="ARBA00022448"/>
    </source>
</evidence>
<dbReference type="InterPro" id="IPR015943">
    <property type="entry name" value="WD40/YVTN_repeat-like_dom_sf"/>
</dbReference>
<accession>A0A7W4IAN5</accession>
<evidence type="ECO:0000256" key="6">
    <source>
        <dbReference type="ARBA" id="ARBA00022982"/>
    </source>
</evidence>
<dbReference type="GO" id="GO:0042597">
    <property type="term" value="C:periplasmic space"/>
    <property type="evidence" value="ECO:0007669"/>
    <property type="project" value="UniProtKB-SubCell"/>
</dbReference>
<keyword evidence="6" id="KW-0249">Electron transport</keyword>
<evidence type="ECO:0000313" key="9">
    <source>
        <dbReference type="EMBL" id="MBB2159384.1"/>
    </source>
</evidence>
<dbReference type="RefSeq" id="WP_182996242.1">
    <property type="nucleotide sequence ID" value="NZ_JABEQJ010000003.1"/>
</dbReference>
<dbReference type="SUPFAM" id="SSF50969">
    <property type="entry name" value="YVTN repeat-like/Quinoprotein amine dehydrogenase"/>
    <property type="match status" value="1"/>
</dbReference>
<gene>
    <name evidence="9" type="ORF">HLH48_04205</name>
</gene>
<evidence type="ECO:0000256" key="5">
    <source>
        <dbReference type="ARBA" id="ARBA00022764"/>
    </source>
</evidence>
<organism evidence="9 10">
    <name type="scientific">Gluconacetobacter sacchari</name>
    <dbReference type="NCBI Taxonomy" id="92759"/>
    <lineage>
        <taxon>Bacteria</taxon>
        <taxon>Pseudomonadati</taxon>
        <taxon>Pseudomonadota</taxon>
        <taxon>Alphaproteobacteria</taxon>
        <taxon>Acetobacterales</taxon>
        <taxon>Acetobacteraceae</taxon>
        <taxon>Gluconacetobacter</taxon>
    </lineage>
</organism>
<keyword evidence="4" id="KW-0732">Signal</keyword>